<keyword evidence="2 7" id="KW-0540">Nuclease</keyword>
<dbReference type="RefSeq" id="WP_419188348.1">
    <property type="nucleotide sequence ID" value="NZ_CP036272.1"/>
</dbReference>
<feature type="binding site" evidence="7">
    <location>
        <position position="153"/>
    </location>
    <ligand>
        <name>Zn(2+)</name>
        <dbReference type="ChEBI" id="CHEBI:29105"/>
        <note>catalytic</note>
    </ligand>
</feature>
<dbReference type="NCBIfam" id="TIGR00043">
    <property type="entry name" value="rRNA maturation RNase YbeY"/>
    <property type="match status" value="1"/>
</dbReference>
<protein>
    <recommendedName>
        <fullName evidence="7">Endoribonuclease YbeY</fullName>
        <ecNumber evidence="7">3.1.-.-</ecNumber>
    </recommendedName>
</protein>
<evidence type="ECO:0000256" key="3">
    <source>
        <dbReference type="ARBA" id="ARBA00022723"/>
    </source>
</evidence>
<dbReference type="GO" id="GO:0006364">
    <property type="term" value="P:rRNA processing"/>
    <property type="evidence" value="ECO:0007669"/>
    <property type="project" value="UniProtKB-UniRule"/>
</dbReference>
<dbReference type="PANTHER" id="PTHR46986:SF1">
    <property type="entry name" value="ENDORIBONUCLEASE YBEY, CHLOROPLASTIC"/>
    <property type="match status" value="1"/>
</dbReference>
<feature type="compositionally biased region" description="Low complexity" evidence="8">
    <location>
        <begin position="9"/>
        <end position="25"/>
    </location>
</feature>
<dbReference type="GO" id="GO:0004521">
    <property type="term" value="F:RNA endonuclease activity"/>
    <property type="evidence" value="ECO:0007669"/>
    <property type="project" value="UniProtKB-UniRule"/>
</dbReference>
<dbReference type="InterPro" id="IPR023091">
    <property type="entry name" value="MetalPrtase_cat_dom_sf_prd"/>
</dbReference>
<keyword evidence="7" id="KW-0698">rRNA processing</keyword>
<proteinExistence type="inferred from homology"/>
<evidence type="ECO:0000256" key="4">
    <source>
        <dbReference type="ARBA" id="ARBA00022759"/>
    </source>
</evidence>
<evidence type="ECO:0000313" key="9">
    <source>
        <dbReference type="EMBL" id="QDT59605.1"/>
    </source>
</evidence>
<comment type="function">
    <text evidence="7">Single strand-specific metallo-endoribonuclease involved in late-stage 70S ribosome quality control and in maturation of the 3' terminus of the 16S rRNA.</text>
</comment>
<dbReference type="AlphaFoldDB" id="A0A517STZ4"/>
<keyword evidence="6 7" id="KW-0862">Zinc</keyword>
<reference evidence="9 10" key="1">
    <citation type="submission" date="2019-02" db="EMBL/GenBank/DDBJ databases">
        <title>Deep-cultivation of Planctomycetes and their phenomic and genomic characterization uncovers novel biology.</title>
        <authorList>
            <person name="Wiegand S."/>
            <person name="Jogler M."/>
            <person name="Boedeker C."/>
            <person name="Pinto D."/>
            <person name="Vollmers J."/>
            <person name="Rivas-Marin E."/>
            <person name="Kohn T."/>
            <person name="Peeters S.H."/>
            <person name="Heuer A."/>
            <person name="Rast P."/>
            <person name="Oberbeckmann S."/>
            <person name="Bunk B."/>
            <person name="Jeske O."/>
            <person name="Meyerdierks A."/>
            <person name="Storesund J.E."/>
            <person name="Kallscheuer N."/>
            <person name="Luecker S."/>
            <person name="Lage O.M."/>
            <person name="Pohl T."/>
            <person name="Merkel B.J."/>
            <person name="Hornburger P."/>
            <person name="Mueller R.-W."/>
            <person name="Bruemmer F."/>
            <person name="Labrenz M."/>
            <person name="Spormann A.M."/>
            <person name="Op den Camp H."/>
            <person name="Overmann J."/>
            <person name="Amann R."/>
            <person name="Jetten M.S.M."/>
            <person name="Mascher T."/>
            <person name="Medema M.H."/>
            <person name="Devos D.P."/>
            <person name="Kaster A.-K."/>
            <person name="Ovreas L."/>
            <person name="Rohde M."/>
            <person name="Galperin M.Y."/>
            <person name="Jogler C."/>
        </authorList>
    </citation>
    <scope>NUCLEOTIDE SEQUENCE [LARGE SCALE GENOMIC DNA]</scope>
    <source>
        <strain evidence="9 10">SV_7m_r</strain>
    </source>
</reference>
<keyword evidence="7" id="KW-0963">Cytoplasm</keyword>
<evidence type="ECO:0000256" key="7">
    <source>
        <dbReference type="HAMAP-Rule" id="MF_00009"/>
    </source>
</evidence>
<name>A0A517STZ4_9BACT</name>
<dbReference type="InterPro" id="IPR002036">
    <property type="entry name" value="YbeY"/>
</dbReference>
<evidence type="ECO:0000256" key="8">
    <source>
        <dbReference type="SAM" id="MobiDB-lite"/>
    </source>
</evidence>
<dbReference type="GO" id="GO:0004222">
    <property type="term" value="F:metalloendopeptidase activity"/>
    <property type="evidence" value="ECO:0007669"/>
    <property type="project" value="InterPro"/>
</dbReference>
<keyword evidence="7" id="KW-0690">Ribosome biogenesis</keyword>
<evidence type="ECO:0000256" key="6">
    <source>
        <dbReference type="ARBA" id="ARBA00022833"/>
    </source>
</evidence>
<feature type="binding site" evidence="7">
    <location>
        <position position="157"/>
    </location>
    <ligand>
        <name>Zn(2+)</name>
        <dbReference type="ChEBI" id="CHEBI:29105"/>
        <note>catalytic</note>
    </ligand>
</feature>
<dbReference type="Pfam" id="PF02130">
    <property type="entry name" value="YbeY"/>
    <property type="match status" value="1"/>
</dbReference>
<dbReference type="Gene3D" id="3.40.390.30">
    <property type="entry name" value="Metalloproteases ('zincins'), catalytic domain"/>
    <property type="match status" value="1"/>
</dbReference>
<feature type="binding site" evidence="7">
    <location>
        <position position="163"/>
    </location>
    <ligand>
        <name>Zn(2+)</name>
        <dbReference type="ChEBI" id="CHEBI:29105"/>
        <note>catalytic</note>
    </ligand>
</feature>
<dbReference type="Proteomes" id="UP000315003">
    <property type="component" value="Chromosome"/>
</dbReference>
<comment type="similarity">
    <text evidence="1 7">Belongs to the endoribonuclease YbeY family.</text>
</comment>
<dbReference type="GO" id="GO:0008270">
    <property type="term" value="F:zinc ion binding"/>
    <property type="evidence" value="ECO:0007669"/>
    <property type="project" value="UniProtKB-UniRule"/>
</dbReference>
<dbReference type="PANTHER" id="PTHR46986">
    <property type="entry name" value="ENDORIBONUCLEASE YBEY, CHLOROPLASTIC"/>
    <property type="match status" value="1"/>
</dbReference>
<comment type="cofactor">
    <cofactor evidence="7">
        <name>Zn(2+)</name>
        <dbReference type="ChEBI" id="CHEBI:29105"/>
    </cofactor>
    <text evidence="7">Binds 1 zinc ion.</text>
</comment>
<dbReference type="SUPFAM" id="SSF55486">
    <property type="entry name" value="Metalloproteases ('zincins'), catalytic domain"/>
    <property type="match status" value="1"/>
</dbReference>
<dbReference type="EMBL" id="CP036272">
    <property type="protein sequence ID" value="QDT59605.1"/>
    <property type="molecule type" value="Genomic_DNA"/>
</dbReference>
<dbReference type="GO" id="GO:0005737">
    <property type="term" value="C:cytoplasm"/>
    <property type="evidence" value="ECO:0007669"/>
    <property type="project" value="UniProtKB-SubCell"/>
</dbReference>
<keyword evidence="3 7" id="KW-0479">Metal-binding</keyword>
<comment type="subcellular location">
    <subcellularLocation>
        <location evidence="7">Cytoplasm</location>
    </subcellularLocation>
</comment>
<keyword evidence="10" id="KW-1185">Reference proteome</keyword>
<dbReference type="EC" id="3.1.-.-" evidence="7"/>
<sequence length="198" mass="21654">MSNTQANNPPDSSAPSDCDPSSQDADVPEPTPDDYPDLSDWQVDVLWDESLEQRRQTLGLTDQAVTRAVEAAAEHLQFASGVIGVRFCDDATIHQINVTHLQHDYPTDVISFPYSDQNGFLEGELVASLETAQANAVDAGWSTADELLLYVIHGVLHIGGMDDQTESQKQAMRLAEQAVLEQLRPSDLALEPVEVNKP</sequence>
<evidence type="ECO:0000256" key="5">
    <source>
        <dbReference type="ARBA" id="ARBA00022801"/>
    </source>
</evidence>
<accession>A0A517STZ4</accession>
<evidence type="ECO:0000256" key="1">
    <source>
        <dbReference type="ARBA" id="ARBA00010875"/>
    </source>
</evidence>
<evidence type="ECO:0000256" key="2">
    <source>
        <dbReference type="ARBA" id="ARBA00022722"/>
    </source>
</evidence>
<feature type="region of interest" description="Disordered" evidence="8">
    <location>
        <begin position="1"/>
        <end position="39"/>
    </location>
</feature>
<evidence type="ECO:0000313" key="10">
    <source>
        <dbReference type="Proteomes" id="UP000315003"/>
    </source>
</evidence>
<organism evidence="9 10">
    <name type="scientific">Stieleria bergensis</name>
    <dbReference type="NCBI Taxonomy" id="2528025"/>
    <lineage>
        <taxon>Bacteria</taxon>
        <taxon>Pseudomonadati</taxon>
        <taxon>Planctomycetota</taxon>
        <taxon>Planctomycetia</taxon>
        <taxon>Pirellulales</taxon>
        <taxon>Pirellulaceae</taxon>
        <taxon>Stieleria</taxon>
    </lineage>
</organism>
<gene>
    <name evidence="7 9" type="primary">ybeY</name>
    <name evidence="9" type="ORF">SV7mr_21140</name>
</gene>
<dbReference type="HAMAP" id="MF_00009">
    <property type="entry name" value="Endoribonucl_YbeY"/>
    <property type="match status" value="1"/>
</dbReference>
<keyword evidence="5 7" id="KW-0378">Hydrolase</keyword>
<keyword evidence="4 7" id="KW-0255">Endonuclease</keyword>